<dbReference type="PANTHER" id="PTHR42718">
    <property type="entry name" value="MAJOR FACILITATOR SUPERFAMILY MULTIDRUG TRANSPORTER MFSC"/>
    <property type="match status" value="1"/>
</dbReference>
<feature type="domain" description="Major facilitator superfamily (MFS) profile" evidence="9">
    <location>
        <begin position="40"/>
        <end position="519"/>
    </location>
</feature>
<evidence type="ECO:0000256" key="8">
    <source>
        <dbReference type="SAM" id="Phobius"/>
    </source>
</evidence>
<organism evidence="10 11">
    <name type="scientific">Streptomyces platensis</name>
    <dbReference type="NCBI Taxonomy" id="58346"/>
    <lineage>
        <taxon>Bacteria</taxon>
        <taxon>Bacillati</taxon>
        <taxon>Actinomycetota</taxon>
        <taxon>Actinomycetes</taxon>
        <taxon>Kitasatosporales</taxon>
        <taxon>Streptomycetaceae</taxon>
        <taxon>Streptomyces</taxon>
    </lineage>
</organism>
<name>A0AAE6NM11_STRPT</name>
<keyword evidence="4 8" id="KW-0812">Transmembrane</keyword>
<keyword evidence="2" id="KW-0813">Transport</keyword>
<dbReference type="InterPro" id="IPR020846">
    <property type="entry name" value="MFS_dom"/>
</dbReference>
<feature type="transmembrane region" description="Helical" evidence="8">
    <location>
        <begin position="164"/>
        <end position="184"/>
    </location>
</feature>
<feature type="transmembrane region" description="Helical" evidence="8">
    <location>
        <begin position="131"/>
        <end position="152"/>
    </location>
</feature>
<evidence type="ECO:0000256" key="4">
    <source>
        <dbReference type="ARBA" id="ARBA00022692"/>
    </source>
</evidence>
<dbReference type="PANTHER" id="PTHR42718:SF47">
    <property type="entry name" value="METHYL VIOLOGEN RESISTANCE PROTEIN SMVA"/>
    <property type="match status" value="1"/>
</dbReference>
<evidence type="ECO:0000259" key="9">
    <source>
        <dbReference type="PROSITE" id="PS50850"/>
    </source>
</evidence>
<dbReference type="AlphaFoldDB" id="A0AAE6NM11"/>
<dbReference type="InterPro" id="IPR011701">
    <property type="entry name" value="MFS"/>
</dbReference>
<feature type="transmembrane region" description="Helical" evidence="8">
    <location>
        <begin position="496"/>
        <end position="515"/>
    </location>
</feature>
<dbReference type="PROSITE" id="PS50850">
    <property type="entry name" value="MFS"/>
    <property type="match status" value="1"/>
</dbReference>
<dbReference type="PRINTS" id="PR01036">
    <property type="entry name" value="TCRTETB"/>
</dbReference>
<accession>A0AAE6NM11</accession>
<dbReference type="GO" id="GO:0022857">
    <property type="term" value="F:transmembrane transporter activity"/>
    <property type="evidence" value="ECO:0007669"/>
    <property type="project" value="InterPro"/>
</dbReference>
<evidence type="ECO:0000256" key="5">
    <source>
        <dbReference type="ARBA" id="ARBA00022989"/>
    </source>
</evidence>
<evidence type="ECO:0000256" key="6">
    <source>
        <dbReference type="ARBA" id="ARBA00023136"/>
    </source>
</evidence>
<dbReference type="GO" id="GO:0046677">
    <property type="term" value="P:response to antibiotic"/>
    <property type="evidence" value="ECO:0007669"/>
    <property type="project" value="UniProtKB-KW"/>
</dbReference>
<dbReference type="Gene3D" id="1.20.1720.10">
    <property type="entry name" value="Multidrug resistance protein D"/>
    <property type="match status" value="1"/>
</dbReference>
<evidence type="ECO:0000256" key="3">
    <source>
        <dbReference type="ARBA" id="ARBA00022475"/>
    </source>
</evidence>
<feature type="transmembrane region" description="Helical" evidence="8">
    <location>
        <begin position="76"/>
        <end position="94"/>
    </location>
</feature>
<dbReference type="InterPro" id="IPR036259">
    <property type="entry name" value="MFS_trans_sf"/>
</dbReference>
<keyword evidence="6 8" id="KW-0472">Membrane</keyword>
<evidence type="ECO:0000313" key="10">
    <source>
        <dbReference type="EMBL" id="QEV55484.1"/>
    </source>
</evidence>
<evidence type="ECO:0000313" key="11">
    <source>
        <dbReference type="Proteomes" id="UP000325458"/>
    </source>
</evidence>
<sequence>MRPKGPQGTGKTVLVAEVPAAHSGVVLTETQQTTPHRWAALSVLCAGLLLVGMDLTVLNVAVPTISRELLPSGSELLWIVDSYALTVAAGLIACGTLGDRFGRKRMLMAGFAVFGVASAAAALAVTPGQLIAARAALGIGGTMMMATTPAIIRAIFPADRERSVAIGLWTAANSVGVSVGPLLGGLLIEHFWWGSVFLVNVPIVVLAVAGGALLVPESRNTRPHRWDAAGAGMSAMGLGTVVYAFQQLGEHDGSRPVVWATGLLGVALLIGFVVRQRRISQPLLDVTQFADRWFSLSALCILGCYGAYTALLFLLTQRFQLLQGYSPLGAGLALMPLALANAGGAALAPRFAARWGRRRALSGGLLLCALALAAFTLCGATGNYAALVAAGLGSGAVMTLGSDAILGAAKPERAGEAGAVQETSFSLGAGLGLAVLGTVLSLVYRSDFAPVPGASAHQWETARSSLGAATEVAARTGGRIGDALQSAAEHAFDTGFAVATGSAAVVLVLLGALAWRGLRESGCHRGHT</sequence>
<dbReference type="SUPFAM" id="SSF103473">
    <property type="entry name" value="MFS general substrate transporter"/>
    <property type="match status" value="1"/>
</dbReference>
<keyword evidence="5 8" id="KW-1133">Transmembrane helix</keyword>
<dbReference type="Pfam" id="PF07690">
    <property type="entry name" value="MFS_1"/>
    <property type="match status" value="1"/>
</dbReference>
<dbReference type="KEGG" id="spla:CP981_31055"/>
<feature type="transmembrane region" description="Helical" evidence="8">
    <location>
        <begin position="257"/>
        <end position="274"/>
    </location>
</feature>
<feature type="transmembrane region" description="Helical" evidence="8">
    <location>
        <begin position="226"/>
        <end position="245"/>
    </location>
</feature>
<dbReference type="GO" id="GO:0005886">
    <property type="term" value="C:plasma membrane"/>
    <property type="evidence" value="ECO:0007669"/>
    <property type="project" value="UniProtKB-SubCell"/>
</dbReference>
<feature type="transmembrane region" description="Helical" evidence="8">
    <location>
        <begin position="427"/>
        <end position="444"/>
    </location>
</feature>
<dbReference type="Gene3D" id="1.20.1250.20">
    <property type="entry name" value="MFS general substrate transporter like domains"/>
    <property type="match status" value="1"/>
</dbReference>
<dbReference type="EMBL" id="CP023691">
    <property type="protein sequence ID" value="QEV55484.1"/>
    <property type="molecule type" value="Genomic_DNA"/>
</dbReference>
<feature type="transmembrane region" description="Helical" evidence="8">
    <location>
        <begin position="38"/>
        <end position="61"/>
    </location>
</feature>
<feature type="transmembrane region" description="Helical" evidence="8">
    <location>
        <begin position="294"/>
        <end position="316"/>
    </location>
</feature>
<evidence type="ECO:0000256" key="2">
    <source>
        <dbReference type="ARBA" id="ARBA00022448"/>
    </source>
</evidence>
<feature type="transmembrane region" description="Helical" evidence="8">
    <location>
        <begin position="106"/>
        <end position="125"/>
    </location>
</feature>
<proteinExistence type="predicted"/>
<feature type="transmembrane region" description="Helical" evidence="8">
    <location>
        <begin position="360"/>
        <end position="378"/>
    </location>
</feature>
<protein>
    <submittedName>
        <fullName evidence="10">MFS transporter</fullName>
    </submittedName>
</protein>
<feature type="transmembrane region" description="Helical" evidence="8">
    <location>
        <begin position="328"/>
        <end position="348"/>
    </location>
</feature>
<comment type="subcellular location">
    <subcellularLocation>
        <location evidence="1">Cell membrane</location>
        <topology evidence="1">Multi-pass membrane protein</topology>
    </subcellularLocation>
</comment>
<keyword evidence="3" id="KW-1003">Cell membrane</keyword>
<evidence type="ECO:0000256" key="7">
    <source>
        <dbReference type="ARBA" id="ARBA00023251"/>
    </source>
</evidence>
<feature type="transmembrane region" description="Helical" evidence="8">
    <location>
        <begin position="190"/>
        <end position="214"/>
    </location>
</feature>
<keyword evidence="7" id="KW-0046">Antibiotic resistance</keyword>
<evidence type="ECO:0000256" key="1">
    <source>
        <dbReference type="ARBA" id="ARBA00004651"/>
    </source>
</evidence>
<dbReference type="Proteomes" id="UP000325458">
    <property type="component" value="Chromosome"/>
</dbReference>
<reference evidence="10 11" key="1">
    <citation type="submission" date="2017-09" db="EMBL/GenBank/DDBJ databases">
        <authorList>
            <person name="Lee N."/>
            <person name="Cho B.-K."/>
        </authorList>
    </citation>
    <scope>NUCLEOTIDE SEQUENCE [LARGE SCALE GENOMIC DNA]</scope>
    <source>
        <strain evidence="10 11">ATCC 23948</strain>
    </source>
</reference>
<feature type="transmembrane region" description="Helical" evidence="8">
    <location>
        <begin position="384"/>
        <end position="406"/>
    </location>
</feature>
<gene>
    <name evidence="10" type="ORF">CP981_31055</name>
</gene>
<dbReference type="CDD" id="cd17321">
    <property type="entry name" value="MFS_MMR_MDR_like"/>
    <property type="match status" value="1"/>
</dbReference>